<accession>A0A6B3C7U4</accession>
<gene>
    <name evidence="3" type="ORF">G3I71_43530</name>
</gene>
<feature type="non-terminal residue" evidence="3">
    <location>
        <position position="1"/>
    </location>
</feature>
<dbReference type="RefSeq" id="WP_164324162.1">
    <property type="nucleotide sequence ID" value="NZ_JAAGLU010000074.1"/>
</dbReference>
<keyword evidence="2" id="KW-0812">Transmembrane</keyword>
<proteinExistence type="predicted"/>
<sequence>AQRPQVRTPGREPGAEGGPPCPWCATPNRPDRHFCGRCAMSLAGHGPESPGHRPWWRRLLGNRNGETPWAGERPRLRRGFGRVLNWVVGALVLSLLITAVVYTDTAVGAVRDHFAKRAAVDPDKISASRSYPGHKPELLFDKLSNTWWGPGITQSAEGEWVEARFAEPTRLLDVIITPGVSTQASQLSQSALPRRIDARVTTADGKTTTRTLTLDRGPGGQRRAFRVGDVTSVRLILRSAYGAASDKQVAIAEIEFFGRSSSNS</sequence>
<dbReference type="SUPFAM" id="SSF49785">
    <property type="entry name" value="Galactose-binding domain-like"/>
    <property type="match status" value="1"/>
</dbReference>
<name>A0A6B3C7U4_9ACTN</name>
<protein>
    <submittedName>
        <fullName evidence="3">Zinc ribbon domain-containing protein</fullName>
    </submittedName>
</protein>
<dbReference type="EMBL" id="JAAGLU010000074">
    <property type="protein sequence ID" value="NEC92476.1"/>
    <property type="molecule type" value="Genomic_DNA"/>
</dbReference>
<keyword evidence="2" id="KW-0472">Membrane</keyword>
<reference evidence="3" key="1">
    <citation type="submission" date="2020-01" db="EMBL/GenBank/DDBJ databases">
        <title>Insect and environment-associated Actinomycetes.</title>
        <authorList>
            <person name="Currrie C."/>
            <person name="Chevrette M."/>
            <person name="Carlson C."/>
            <person name="Stubbendieck R."/>
            <person name="Wendt-Pienkowski E."/>
        </authorList>
    </citation>
    <scope>NUCLEOTIDE SEQUENCE</scope>
    <source>
        <strain evidence="3">SID12501</strain>
    </source>
</reference>
<feature type="transmembrane region" description="Helical" evidence="2">
    <location>
        <begin position="83"/>
        <end position="102"/>
    </location>
</feature>
<dbReference type="InterPro" id="IPR008979">
    <property type="entry name" value="Galactose-bd-like_sf"/>
</dbReference>
<evidence type="ECO:0000256" key="2">
    <source>
        <dbReference type="SAM" id="Phobius"/>
    </source>
</evidence>
<evidence type="ECO:0000313" key="3">
    <source>
        <dbReference type="EMBL" id="NEC92476.1"/>
    </source>
</evidence>
<comment type="caution">
    <text evidence="3">The sequence shown here is derived from an EMBL/GenBank/DDBJ whole genome shotgun (WGS) entry which is preliminary data.</text>
</comment>
<feature type="region of interest" description="Disordered" evidence="1">
    <location>
        <begin position="1"/>
        <end position="21"/>
    </location>
</feature>
<keyword evidence="2" id="KW-1133">Transmembrane helix</keyword>
<dbReference type="NCBIfam" id="NF047619">
    <property type="entry name" value="NADase_discoid"/>
    <property type="match status" value="1"/>
</dbReference>
<dbReference type="InterPro" id="IPR057561">
    <property type="entry name" value="NADase_transloc"/>
</dbReference>
<evidence type="ECO:0000256" key="1">
    <source>
        <dbReference type="SAM" id="MobiDB-lite"/>
    </source>
</evidence>
<dbReference type="Gene3D" id="2.60.120.260">
    <property type="entry name" value="Galactose-binding domain-like"/>
    <property type="match status" value="1"/>
</dbReference>
<dbReference type="AlphaFoldDB" id="A0A6B3C7U4"/>
<organism evidence="3">
    <name type="scientific">Streptomyces sp. SID12501</name>
    <dbReference type="NCBI Taxonomy" id="2706042"/>
    <lineage>
        <taxon>Bacteria</taxon>
        <taxon>Bacillati</taxon>
        <taxon>Actinomycetota</taxon>
        <taxon>Actinomycetes</taxon>
        <taxon>Kitasatosporales</taxon>
        <taxon>Streptomycetaceae</taxon>
        <taxon>Streptomyces</taxon>
    </lineage>
</organism>